<feature type="domain" description="RRM" evidence="7">
    <location>
        <begin position="15"/>
        <end position="93"/>
    </location>
</feature>
<organism evidence="8 10">
    <name type="scientific">Yarrowia lipolytica</name>
    <name type="common">Candida lipolytica</name>
    <dbReference type="NCBI Taxonomy" id="4952"/>
    <lineage>
        <taxon>Eukaryota</taxon>
        <taxon>Fungi</taxon>
        <taxon>Dikarya</taxon>
        <taxon>Ascomycota</taxon>
        <taxon>Saccharomycotina</taxon>
        <taxon>Dipodascomycetes</taxon>
        <taxon>Dipodascales</taxon>
        <taxon>Dipodascales incertae sedis</taxon>
        <taxon>Yarrowia</taxon>
    </lineage>
</organism>
<comment type="subcellular location">
    <subcellularLocation>
        <location evidence="1">Nucleus</location>
    </subcellularLocation>
</comment>
<protein>
    <recommendedName>
        <fullName evidence="7">RRM domain-containing protein</fullName>
    </recommendedName>
</protein>
<dbReference type="InterPro" id="IPR035979">
    <property type="entry name" value="RBD_domain_sf"/>
</dbReference>
<dbReference type="SMART" id="SM00360">
    <property type="entry name" value="RRM"/>
    <property type="match status" value="2"/>
</dbReference>
<dbReference type="GO" id="GO:0000398">
    <property type="term" value="P:mRNA splicing, via spliceosome"/>
    <property type="evidence" value="ECO:0007669"/>
    <property type="project" value="EnsemblFungi"/>
</dbReference>
<keyword evidence="3" id="KW-0677">Repeat</keyword>
<dbReference type="GO" id="GO:0003723">
    <property type="term" value="F:RNA binding"/>
    <property type="evidence" value="ECO:0007669"/>
    <property type="project" value="UniProtKB-UniRule"/>
</dbReference>
<reference evidence="9 11" key="2">
    <citation type="submission" date="2018-07" db="EMBL/GenBank/DDBJ databases">
        <title>Draft Genome Assemblies for Five Robust Yarrowia lipolytica Strains Exhibiting High Lipid Production and Pentose Sugar Utilization and Sugar Alcohol Secretion from Undetoxified Lignocellulosic Biomass Hydrolysates.</title>
        <authorList>
            <consortium name="DOE Joint Genome Institute"/>
            <person name="Walker C."/>
            <person name="Ryu S."/>
            <person name="Na H."/>
            <person name="Zane M."/>
            <person name="LaButti K."/>
            <person name="Lipzen A."/>
            <person name="Haridas S."/>
            <person name="Barry K."/>
            <person name="Grigoriev I.V."/>
            <person name="Quarterman J."/>
            <person name="Slininger P."/>
            <person name="Dien B."/>
            <person name="Trinh C.T."/>
        </authorList>
    </citation>
    <scope>NUCLEOTIDE SEQUENCE [LARGE SCALE GENOMIC DNA]</scope>
    <source>
        <strain evidence="9 11">YB392</strain>
    </source>
</reference>
<comment type="similarity">
    <text evidence="2">Belongs to the SF3B4 family.</text>
</comment>
<dbReference type="PANTHER" id="PTHR48030:SF3">
    <property type="entry name" value="SPLICING FACTOR 3B SUBUNIT 4"/>
    <property type="match status" value="1"/>
</dbReference>
<dbReference type="EMBL" id="CP017557">
    <property type="protein sequence ID" value="AOW05453.1"/>
    <property type="molecule type" value="Genomic_DNA"/>
</dbReference>
<dbReference type="GO" id="GO:0071004">
    <property type="term" value="C:U2-type prespliceosome"/>
    <property type="evidence" value="ECO:0007669"/>
    <property type="project" value="EnsemblFungi"/>
</dbReference>
<evidence type="ECO:0000259" key="7">
    <source>
        <dbReference type="PROSITE" id="PS50102"/>
    </source>
</evidence>
<dbReference type="Proteomes" id="UP000256601">
    <property type="component" value="Unassembled WGS sequence"/>
</dbReference>
<dbReference type="InterPro" id="IPR012677">
    <property type="entry name" value="Nucleotide-bd_a/b_plait_sf"/>
</dbReference>
<dbReference type="GO" id="GO:0005686">
    <property type="term" value="C:U2 snRNP"/>
    <property type="evidence" value="ECO:0007669"/>
    <property type="project" value="EnsemblFungi"/>
</dbReference>
<evidence type="ECO:0000313" key="11">
    <source>
        <dbReference type="Proteomes" id="UP000256601"/>
    </source>
</evidence>
<dbReference type="PROSITE" id="PS50102">
    <property type="entry name" value="RRM"/>
    <property type="match status" value="2"/>
</dbReference>
<dbReference type="VEuPathDB" id="FungiDB:YALI1_E18411g"/>
<evidence type="ECO:0000256" key="5">
    <source>
        <dbReference type="ARBA" id="ARBA00023242"/>
    </source>
</evidence>
<gene>
    <name evidence="9" type="ORF">B0I71DRAFT_126851</name>
    <name evidence="8" type="ORF">YALI1_E18411g</name>
</gene>
<reference evidence="8 10" key="1">
    <citation type="journal article" date="2016" name="PLoS ONE">
        <title>Sequence Assembly of Yarrowia lipolytica Strain W29/CLIB89 Shows Transposable Element Diversity.</title>
        <authorList>
            <person name="Magnan C."/>
            <person name="Yu J."/>
            <person name="Chang I."/>
            <person name="Jahn E."/>
            <person name="Kanomata Y."/>
            <person name="Wu J."/>
            <person name="Zeller M."/>
            <person name="Oakes M."/>
            <person name="Baldi P."/>
            <person name="Sandmeyer S."/>
        </authorList>
    </citation>
    <scope>NUCLEOTIDE SEQUENCE [LARGE SCALE GENOMIC DNA]</scope>
    <source>
        <strain evidence="8">CLIB89</strain>
        <strain evidence="10">CLIB89(W29)</strain>
    </source>
</reference>
<evidence type="ECO:0000256" key="2">
    <source>
        <dbReference type="ARBA" id="ARBA00008363"/>
    </source>
</evidence>
<evidence type="ECO:0000313" key="9">
    <source>
        <dbReference type="EMBL" id="RDW28689.1"/>
    </source>
</evidence>
<sequence length="225" mass="25025">MNRVNQQEADQNPEATLYIGNLDENVTEAILYELMLQAGPIVHINLPKDRVSQTHQGYGFVEYKTEADANYAASIMNQIWLFGKSIRVSKSASDKQNGFEIGATLFVGSLDPLVDESTLQQTFSVFGPFAKPPRISRDTDGSSKGYGFVSFTDFEHSDRALESMDKQYLMNQQITVTYAFKHDGKGGRHGDETERLLALQAKKNQYIVPQQAIQAPPPGATSRRG</sequence>
<evidence type="ECO:0000313" key="10">
    <source>
        <dbReference type="Proteomes" id="UP000182444"/>
    </source>
</evidence>
<dbReference type="AlphaFoldDB" id="A0A1H6Q679"/>
<dbReference type="GO" id="GO:0071011">
    <property type="term" value="C:precatalytic spliceosome"/>
    <property type="evidence" value="ECO:0007669"/>
    <property type="project" value="TreeGrafter"/>
</dbReference>
<dbReference type="InterPro" id="IPR052084">
    <property type="entry name" value="SF3B4_spliceosome_assoc"/>
</dbReference>
<dbReference type="VEuPathDB" id="FungiDB:YALI0_E15356g"/>
<dbReference type="SUPFAM" id="SSF54928">
    <property type="entry name" value="RNA-binding domain, RBD"/>
    <property type="match status" value="1"/>
</dbReference>
<dbReference type="Pfam" id="PF00076">
    <property type="entry name" value="RRM_1"/>
    <property type="match status" value="2"/>
</dbReference>
<proteinExistence type="inferred from homology"/>
<evidence type="ECO:0000256" key="6">
    <source>
        <dbReference type="PROSITE-ProRule" id="PRU00176"/>
    </source>
</evidence>
<dbReference type="Gene3D" id="3.30.70.330">
    <property type="match status" value="2"/>
</dbReference>
<dbReference type="eggNOG" id="KOG0131">
    <property type="taxonomic scope" value="Eukaryota"/>
</dbReference>
<dbReference type="PANTHER" id="PTHR48030">
    <property type="entry name" value="SPLICING FACTOR 3B SUBUNIT 4"/>
    <property type="match status" value="1"/>
</dbReference>
<dbReference type="InterPro" id="IPR000504">
    <property type="entry name" value="RRM_dom"/>
</dbReference>
<name>A0A1H6Q679_YARLL</name>
<dbReference type="GO" id="GO:0048026">
    <property type="term" value="P:positive regulation of mRNA splicing, via spliceosome"/>
    <property type="evidence" value="ECO:0007669"/>
    <property type="project" value="TreeGrafter"/>
</dbReference>
<keyword evidence="4 6" id="KW-0694">RNA-binding</keyword>
<dbReference type="GO" id="GO:0005730">
    <property type="term" value="C:nucleolus"/>
    <property type="evidence" value="ECO:0007669"/>
    <property type="project" value="TreeGrafter"/>
</dbReference>
<feature type="domain" description="RRM" evidence="7">
    <location>
        <begin position="103"/>
        <end position="181"/>
    </location>
</feature>
<dbReference type="OMA" id="IVWELMI"/>
<evidence type="ECO:0000256" key="3">
    <source>
        <dbReference type="ARBA" id="ARBA00022737"/>
    </source>
</evidence>
<accession>A0A1H6Q679</accession>
<dbReference type="InterPro" id="IPR034158">
    <property type="entry name" value="SF3B4_RRM1"/>
</dbReference>
<dbReference type="EMBL" id="KZ858950">
    <property type="protein sequence ID" value="RDW28689.1"/>
    <property type="molecule type" value="Genomic_DNA"/>
</dbReference>
<dbReference type="Proteomes" id="UP000182444">
    <property type="component" value="Chromosome 1E"/>
</dbReference>
<keyword evidence="5" id="KW-0539">Nucleus</keyword>
<dbReference type="FunFam" id="3.30.70.330:FF:000505">
    <property type="entry name" value="Splicing factor 3B subunit 4"/>
    <property type="match status" value="1"/>
</dbReference>
<evidence type="ECO:0000256" key="4">
    <source>
        <dbReference type="ARBA" id="ARBA00022884"/>
    </source>
</evidence>
<evidence type="ECO:0000256" key="1">
    <source>
        <dbReference type="ARBA" id="ARBA00004123"/>
    </source>
</evidence>
<dbReference type="CDD" id="cd12334">
    <property type="entry name" value="RRM1_SF3B4"/>
    <property type="match status" value="1"/>
</dbReference>
<evidence type="ECO:0000313" key="8">
    <source>
        <dbReference type="EMBL" id="AOW05453.1"/>
    </source>
</evidence>